<dbReference type="InterPro" id="IPR050237">
    <property type="entry name" value="ATP-dep_AMP-bd_enzyme"/>
</dbReference>
<dbReference type="InterPro" id="IPR025110">
    <property type="entry name" value="AMP-bd_C"/>
</dbReference>
<feature type="domain" description="AMP-dependent synthetase/ligase" evidence="3">
    <location>
        <begin position="12"/>
        <end position="377"/>
    </location>
</feature>
<dbReference type="Pfam" id="PF00501">
    <property type="entry name" value="AMP-binding"/>
    <property type="match status" value="1"/>
</dbReference>
<dbReference type="CDD" id="cd17631">
    <property type="entry name" value="FACL_FadD13-like"/>
    <property type="match status" value="1"/>
</dbReference>
<dbReference type="InterPro" id="IPR042099">
    <property type="entry name" value="ANL_N_sf"/>
</dbReference>
<keyword evidence="6" id="KW-1185">Reference proteome</keyword>
<dbReference type="PANTHER" id="PTHR43767">
    <property type="entry name" value="LONG-CHAIN-FATTY-ACID--COA LIGASE"/>
    <property type="match status" value="1"/>
</dbReference>
<evidence type="ECO:0000259" key="4">
    <source>
        <dbReference type="Pfam" id="PF13193"/>
    </source>
</evidence>
<evidence type="ECO:0000313" key="5">
    <source>
        <dbReference type="EMBL" id="AFM27700.1"/>
    </source>
</evidence>
<proteinExistence type="inferred from homology"/>
<name>I4CDQ9_DESTA</name>
<dbReference type="eggNOG" id="COG0318">
    <property type="taxonomic scope" value="Bacteria"/>
</dbReference>
<dbReference type="RefSeq" id="WP_014812802.1">
    <property type="nucleotide sequence ID" value="NC_018025.1"/>
</dbReference>
<dbReference type="OrthoDB" id="5483897at2"/>
<dbReference type="InterPro" id="IPR045851">
    <property type="entry name" value="AMP-bd_C_sf"/>
</dbReference>
<dbReference type="Pfam" id="PF13193">
    <property type="entry name" value="AMP-binding_C"/>
    <property type="match status" value="1"/>
</dbReference>
<evidence type="ECO:0000313" key="6">
    <source>
        <dbReference type="Proteomes" id="UP000006055"/>
    </source>
</evidence>
<gene>
    <name evidence="5" type="ordered locus">Desti_5090</name>
</gene>
<dbReference type="PATRIC" id="fig|706587.4.peg.5770"/>
<evidence type="ECO:0000256" key="1">
    <source>
        <dbReference type="ARBA" id="ARBA00006432"/>
    </source>
</evidence>
<dbReference type="KEGG" id="dti:Desti_5090"/>
<accession>I4CDQ9</accession>
<dbReference type="Proteomes" id="UP000006055">
    <property type="component" value="Chromosome"/>
</dbReference>
<dbReference type="FunFam" id="3.30.300.30:FF:000008">
    <property type="entry name" value="2,3-dihydroxybenzoate-AMP ligase"/>
    <property type="match status" value="1"/>
</dbReference>
<dbReference type="STRING" id="706587.Desti_5090"/>
<dbReference type="EMBL" id="CP003360">
    <property type="protein sequence ID" value="AFM27700.1"/>
    <property type="molecule type" value="Genomic_DNA"/>
</dbReference>
<sequence>MVKSVNASWWIQRWNELQPEKTAILFEDRNISYRQLHMRSNATSCWLQSLGIEKGDRVAVLLENCPEFIELYLACSRLGAIFVPINFRLAAPEVDYLIRHSRPRLFVFSKRFMNTFQSLDSESYRPPLLAAVVGDTKPSNRIFNYDLDTRSFEGKAPFITPSLGPADPEEPHVIMYTSGTTGRPKGAVLSHRKTFFNCLNAEIFFQLSFQDNMLVMLPLFHSGGLFIQASPCLFKGATLVIHPRFDPIKTYRDIERFKITKLLGVPTVFRSLLSVDPRERGDLSSLHVCAIGGEKVTHELLVECRENGFPLRQIMGQTETSILLWASEEESIARPGTVGRPVFHAEVTLVDKQGKRVSPNEVGEIVVRGSIMMKEYWQDPVQTEQIFSGGWLRTGDLARMDDDGYFYLVDRAKDMYISGGENVYPAEVERVLKEHPAVEDAAVVGDFHELWGECGHAFLLLRKDSSLTEDMLIAFCKERLASYKLPRKITFCVSFPRTPLGKVRKFLLKNNSHSESGK</sequence>
<dbReference type="Gene3D" id="3.30.300.30">
    <property type="match status" value="1"/>
</dbReference>
<dbReference type="GO" id="GO:0016878">
    <property type="term" value="F:acid-thiol ligase activity"/>
    <property type="evidence" value="ECO:0007669"/>
    <property type="project" value="UniProtKB-ARBA"/>
</dbReference>
<dbReference type="InterPro" id="IPR000873">
    <property type="entry name" value="AMP-dep_synth/lig_dom"/>
</dbReference>
<dbReference type="InterPro" id="IPR020845">
    <property type="entry name" value="AMP-binding_CS"/>
</dbReference>
<keyword evidence="2 5" id="KW-0436">Ligase</keyword>
<dbReference type="SUPFAM" id="SSF56801">
    <property type="entry name" value="Acetyl-CoA synthetase-like"/>
    <property type="match status" value="1"/>
</dbReference>
<comment type="similarity">
    <text evidence="1">Belongs to the ATP-dependent AMP-binding enzyme family.</text>
</comment>
<dbReference type="PANTHER" id="PTHR43767:SF1">
    <property type="entry name" value="NONRIBOSOMAL PEPTIDE SYNTHASE PES1 (EUROFUNG)-RELATED"/>
    <property type="match status" value="1"/>
</dbReference>
<protein>
    <submittedName>
        <fullName evidence="5">Acyl-CoA synthetase (AMP-forming)/AMP-acid ligase II</fullName>
    </submittedName>
</protein>
<dbReference type="PROSITE" id="PS00455">
    <property type="entry name" value="AMP_BINDING"/>
    <property type="match status" value="1"/>
</dbReference>
<reference evidence="6" key="1">
    <citation type="submission" date="2012-06" db="EMBL/GenBank/DDBJ databases">
        <title>Complete sequence of chromosome of Desulfomonile tiedjei DSM 6799.</title>
        <authorList>
            <person name="Lucas S."/>
            <person name="Copeland A."/>
            <person name="Lapidus A."/>
            <person name="Glavina del Rio T."/>
            <person name="Dalin E."/>
            <person name="Tice H."/>
            <person name="Bruce D."/>
            <person name="Goodwin L."/>
            <person name="Pitluck S."/>
            <person name="Peters L."/>
            <person name="Ovchinnikova G."/>
            <person name="Zeytun A."/>
            <person name="Lu M."/>
            <person name="Kyrpides N."/>
            <person name="Mavromatis K."/>
            <person name="Ivanova N."/>
            <person name="Brettin T."/>
            <person name="Detter J.C."/>
            <person name="Han C."/>
            <person name="Larimer F."/>
            <person name="Land M."/>
            <person name="Hauser L."/>
            <person name="Markowitz V."/>
            <person name="Cheng J.-F."/>
            <person name="Hugenholtz P."/>
            <person name="Woyke T."/>
            <person name="Wu D."/>
            <person name="Spring S."/>
            <person name="Schroeder M."/>
            <person name="Brambilla E."/>
            <person name="Klenk H.-P."/>
            <person name="Eisen J.A."/>
        </authorList>
    </citation>
    <scope>NUCLEOTIDE SEQUENCE [LARGE SCALE GENOMIC DNA]</scope>
    <source>
        <strain evidence="6">ATCC 49306 / DSM 6799 / DCB-1</strain>
    </source>
</reference>
<evidence type="ECO:0000256" key="2">
    <source>
        <dbReference type="ARBA" id="ARBA00022598"/>
    </source>
</evidence>
<organism evidence="5 6">
    <name type="scientific">Desulfomonile tiedjei (strain ATCC 49306 / DSM 6799 / DCB-1)</name>
    <dbReference type="NCBI Taxonomy" id="706587"/>
    <lineage>
        <taxon>Bacteria</taxon>
        <taxon>Pseudomonadati</taxon>
        <taxon>Thermodesulfobacteriota</taxon>
        <taxon>Desulfomonilia</taxon>
        <taxon>Desulfomonilales</taxon>
        <taxon>Desulfomonilaceae</taxon>
        <taxon>Desulfomonile</taxon>
    </lineage>
</organism>
<dbReference type="AlphaFoldDB" id="I4CDQ9"/>
<dbReference type="HOGENOM" id="CLU_000022_59_0_7"/>
<feature type="domain" description="AMP-binding enzyme C-terminal" evidence="4">
    <location>
        <begin position="427"/>
        <end position="502"/>
    </location>
</feature>
<evidence type="ECO:0000259" key="3">
    <source>
        <dbReference type="Pfam" id="PF00501"/>
    </source>
</evidence>
<dbReference type="Gene3D" id="3.40.50.12780">
    <property type="entry name" value="N-terminal domain of ligase-like"/>
    <property type="match status" value="1"/>
</dbReference>